<keyword evidence="2" id="KW-1185">Reference proteome</keyword>
<gene>
    <name evidence="1" type="ORF">HMPREF3206_00496</name>
</gene>
<name>A0A133NIL7_9FUSO</name>
<sequence length="92" mass="10718">MNKIQTILDEIYEENIGYIQKNSYVPGTISVYYSEFQSDAANMYVSSLQKNFKKYLPNVTVESHMVKHEHINFLKFQLEGDHSNGIIIMNPK</sequence>
<evidence type="ECO:0000313" key="1">
    <source>
        <dbReference type="EMBL" id="KXA16145.1"/>
    </source>
</evidence>
<dbReference type="RefSeq" id="WP_010680794.1">
    <property type="nucleotide sequence ID" value="NZ_KQ956517.1"/>
</dbReference>
<reference evidence="2" key="1">
    <citation type="submission" date="2016-01" db="EMBL/GenBank/DDBJ databases">
        <authorList>
            <person name="Mitreva M."/>
            <person name="Pepin K.H."/>
            <person name="Mihindukulasuriya K.A."/>
            <person name="Fulton R."/>
            <person name="Fronick C."/>
            <person name="O'Laughlin M."/>
            <person name="Miner T."/>
            <person name="Herter B."/>
            <person name="Rosa B.A."/>
            <person name="Cordes M."/>
            <person name="Tomlinson C."/>
            <person name="Wollam A."/>
            <person name="Palsikar V.B."/>
            <person name="Mardis E.R."/>
            <person name="Wilson R.K."/>
        </authorList>
    </citation>
    <scope>NUCLEOTIDE SEQUENCE [LARGE SCALE GENOMIC DNA]</scope>
    <source>
        <strain evidence="2">CMW8396</strain>
    </source>
</reference>
<dbReference type="PATRIC" id="fig|134605.3.peg.499"/>
<dbReference type="Proteomes" id="UP000070617">
    <property type="component" value="Unassembled WGS sequence"/>
</dbReference>
<accession>A0A133NIL7</accession>
<proteinExistence type="predicted"/>
<evidence type="ECO:0000313" key="2">
    <source>
        <dbReference type="Proteomes" id="UP000070617"/>
    </source>
</evidence>
<comment type="caution">
    <text evidence="1">The sequence shown here is derived from an EMBL/GenBank/DDBJ whole genome shotgun (WGS) entry which is preliminary data.</text>
</comment>
<dbReference type="AlphaFoldDB" id="A0A133NIL7"/>
<protein>
    <submittedName>
        <fullName evidence="1">Uncharacterized protein</fullName>
    </submittedName>
</protein>
<dbReference type="EMBL" id="LRPX01000021">
    <property type="protein sequence ID" value="KXA16145.1"/>
    <property type="molecule type" value="Genomic_DNA"/>
</dbReference>
<organism evidence="1 2">
    <name type="scientific">Fusobacterium equinum</name>
    <dbReference type="NCBI Taxonomy" id="134605"/>
    <lineage>
        <taxon>Bacteria</taxon>
        <taxon>Fusobacteriati</taxon>
        <taxon>Fusobacteriota</taxon>
        <taxon>Fusobacteriia</taxon>
        <taxon>Fusobacteriales</taxon>
        <taxon>Fusobacteriaceae</taxon>
        <taxon>Fusobacterium</taxon>
    </lineage>
</organism>